<keyword evidence="4" id="KW-0238">DNA-binding</keyword>
<dbReference type="InterPro" id="IPR011006">
    <property type="entry name" value="CheY-like_superfamily"/>
</dbReference>
<dbReference type="Proteomes" id="UP000236197">
    <property type="component" value="Unassembled WGS sequence"/>
</dbReference>
<accession>A0A2K2U8W3</accession>
<dbReference type="Gene3D" id="3.40.50.2300">
    <property type="match status" value="1"/>
</dbReference>
<evidence type="ECO:0000259" key="3">
    <source>
        <dbReference type="PROSITE" id="PS50930"/>
    </source>
</evidence>
<dbReference type="InterPro" id="IPR007492">
    <property type="entry name" value="LytTR_DNA-bd_dom"/>
</dbReference>
<protein>
    <submittedName>
        <fullName evidence="4">DNA-binding response regulator</fullName>
    </submittedName>
</protein>
<dbReference type="Pfam" id="PF04397">
    <property type="entry name" value="LytTR"/>
    <property type="match status" value="1"/>
</dbReference>
<feature type="modified residue" description="4-aspartylphosphate" evidence="1">
    <location>
        <position position="83"/>
    </location>
</feature>
<keyword evidence="1" id="KW-0597">Phosphoprotein</keyword>
<evidence type="ECO:0000313" key="5">
    <source>
        <dbReference type="Proteomes" id="UP000236197"/>
    </source>
</evidence>
<dbReference type="SMART" id="SM00448">
    <property type="entry name" value="REC"/>
    <property type="match status" value="1"/>
</dbReference>
<name>A0A2K2U8W3_9ACTN</name>
<dbReference type="Pfam" id="PF00072">
    <property type="entry name" value="Response_reg"/>
    <property type="match status" value="1"/>
</dbReference>
<dbReference type="GO" id="GO:0003677">
    <property type="term" value="F:DNA binding"/>
    <property type="evidence" value="ECO:0007669"/>
    <property type="project" value="UniProtKB-KW"/>
</dbReference>
<dbReference type="InterPro" id="IPR001789">
    <property type="entry name" value="Sig_transdc_resp-reg_receiver"/>
</dbReference>
<dbReference type="EMBL" id="PPEK01000022">
    <property type="protein sequence ID" value="PNV66765.1"/>
    <property type="molecule type" value="Genomic_DNA"/>
</dbReference>
<dbReference type="GO" id="GO:0000156">
    <property type="term" value="F:phosphorelay response regulator activity"/>
    <property type="evidence" value="ECO:0007669"/>
    <property type="project" value="InterPro"/>
</dbReference>
<sequence length="263" mass="29808">MVGRGAAERAARGVEVGGERSARSMKLALCEDDARDRTLLRDAVMRWAERRGLLVSFFEYDAAERLVEDMEEGVERFDALFLDILLGGMSGIDAARRVRAVDKRVPLVFLTVTPEYALDGYEVRAAGYLVKPLDEARLSKLLDELFEKQSPPRLAFRAGSAWRYFDHRDILYVESRNHAVILHTADGATHKGYSKLDDVEAALDDPRFLRCHRSYLVNMDQVADVQGDFILHDGSRVPIRVKERKRLTEAYYAYFVDASCSPS</sequence>
<dbReference type="InterPro" id="IPR046947">
    <property type="entry name" value="LytR-like"/>
</dbReference>
<proteinExistence type="predicted"/>
<dbReference type="PROSITE" id="PS50930">
    <property type="entry name" value="HTH_LYTTR"/>
    <property type="match status" value="1"/>
</dbReference>
<dbReference type="PROSITE" id="PS50110">
    <property type="entry name" value="RESPONSE_REGULATORY"/>
    <property type="match status" value="1"/>
</dbReference>
<dbReference type="Gene3D" id="2.40.50.1020">
    <property type="entry name" value="LytTr DNA-binding domain"/>
    <property type="match status" value="1"/>
</dbReference>
<evidence type="ECO:0000259" key="2">
    <source>
        <dbReference type="PROSITE" id="PS50110"/>
    </source>
</evidence>
<dbReference type="SUPFAM" id="SSF52172">
    <property type="entry name" value="CheY-like"/>
    <property type="match status" value="1"/>
</dbReference>
<gene>
    <name evidence="4" type="ORF">C2L71_11505</name>
</gene>
<feature type="domain" description="HTH LytTR-type" evidence="3">
    <location>
        <begin position="154"/>
        <end position="253"/>
    </location>
</feature>
<feature type="domain" description="Response regulatory" evidence="2">
    <location>
        <begin position="26"/>
        <end position="146"/>
    </location>
</feature>
<dbReference type="PANTHER" id="PTHR37299:SF1">
    <property type="entry name" value="STAGE 0 SPORULATION PROTEIN A HOMOLOG"/>
    <property type="match status" value="1"/>
</dbReference>
<dbReference type="AlphaFoldDB" id="A0A2K2U8W3"/>
<reference evidence="5" key="1">
    <citation type="submission" date="2018-01" db="EMBL/GenBank/DDBJ databases">
        <title>Rubneribacter badeniensis gen. nov., sp. nov., and Colonibacter rubneri, gen. nov., sp. nov., WGS of new members of the Eggerthellaceae.</title>
        <authorList>
            <person name="Danylec N."/>
            <person name="Stoll D.A."/>
            <person name="Doetsch A."/>
            <person name="Kulling S.E."/>
            <person name="Huch M."/>
        </authorList>
    </citation>
    <scope>NUCLEOTIDE SEQUENCE [LARGE SCALE GENOMIC DNA]</scope>
    <source>
        <strain evidence="5">ResAG-96</strain>
    </source>
</reference>
<evidence type="ECO:0000313" key="4">
    <source>
        <dbReference type="EMBL" id="PNV66765.1"/>
    </source>
</evidence>
<dbReference type="SMART" id="SM00850">
    <property type="entry name" value="LytTR"/>
    <property type="match status" value="1"/>
</dbReference>
<comment type="caution">
    <text evidence="4">The sequence shown here is derived from an EMBL/GenBank/DDBJ whole genome shotgun (WGS) entry which is preliminary data.</text>
</comment>
<organism evidence="4 5">
    <name type="scientific">Enteroscipio rubneri</name>
    <dbReference type="NCBI Taxonomy" id="2070686"/>
    <lineage>
        <taxon>Bacteria</taxon>
        <taxon>Bacillati</taxon>
        <taxon>Actinomycetota</taxon>
        <taxon>Coriobacteriia</taxon>
        <taxon>Eggerthellales</taxon>
        <taxon>Eggerthellaceae</taxon>
        <taxon>Enteroscipio</taxon>
    </lineage>
</organism>
<evidence type="ECO:0000256" key="1">
    <source>
        <dbReference type="PROSITE-ProRule" id="PRU00169"/>
    </source>
</evidence>
<dbReference type="PANTHER" id="PTHR37299">
    <property type="entry name" value="TRANSCRIPTIONAL REGULATOR-RELATED"/>
    <property type="match status" value="1"/>
</dbReference>
<keyword evidence="5" id="KW-1185">Reference proteome</keyword>